<evidence type="ECO:0000313" key="1">
    <source>
        <dbReference type="EMBL" id="HEC07678.1"/>
    </source>
</evidence>
<reference evidence="1" key="1">
    <citation type="journal article" date="2020" name="mSystems">
        <title>Genome- and Community-Level Interaction Insights into Carbon Utilization and Element Cycling Functions of Hydrothermarchaeota in Hydrothermal Sediment.</title>
        <authorList>
            <person name="Zhou Z."/>
            <person name="Liu Y."/>
            <person name="Xu W."/>
            <person name="Pan J."/>
            <person name="Luo Z.H."/>
            <person name="Li M."/>
        </authorList>
    </citation>
    <scope>NUCLEOTIDE SEQUENCE [LARGE SCALE GENOMIC DNA]</scope>
    <source>
        <strain evidence="1">HyVt-458</strain>
    </source>
</reference>
<comment type="caution">
    <text evidence="1">The sequence shown here is derived from an EMBL/GenBank/DDBJ whole genome shotgun (WGS) entry which is preliminary data.</text>
</comment>
<sequence length="145" mass="16722">MTTIADLHRRRREIVETASVIDNLMTPEQLSVHAIAKVTHILLCDLCEMVTNHLADSHKELYPGLLTHSEPSVKNMAWGLINNDKLLKPEFSQYKRKWLKDCEFQFTDAFIEDTHAVLKSLRQRMDLEENTVIPRLEGAEILARA</sequence>
<dbReference type="AlphaFoldDB" id="A0A831S0N0"/>
<dbReference type="Proteomes" id="UP000886339">
    <property type="component" value="Unassembled WGS sequence"/>
</dbReference>
<accession>A0A831S0N0</accession>
<protein>
    <submittedName>
        <fullName evidence="1">Hemerythrin domain-containing protein</fullName>
    </submittedName>
</protein>
<name>A0A831S0N0_9GAMM</name>
<proteinExistence type="predicted"/>
<gene>
    <name evidence="1" type="ORF">ENJ12_12545</name>
</gene>
<organism evidence="1">
    <name type="scientific">Thiolapillus brandeum</name>
    <dbReference type="NCBI Taxonomy" id="1076588"/>
    <lineage>
        <taxon>Bacteria</taxon>
        <taxon>Pseudomonadati</taxon>
        <taxon>Pseudomonadota</taxon>
        <taxon>Gammaproteobacteria</taxon>
        <taxon>Chromatiales</taxon>
        <taxon>Sedimenticolaceae</taxon>
        <taxon>Thiolapillus</taxon>
    </lineage>
</organism>
<dbReference type="EMBL" id="DRLF01000431">
    <property type="protein sequence ID" value="HEC07678.1"/>
    <property type="molecule type" value="Genomic_DNA"/>
</dbReference>